<evidence type="ECO:0000313" key="4">
    <source>
        <dbReference type="WBParaSite" id="Gr19_v10_g10085.t1"/>
    </source>
</evidence>
<evidence type="ECO:0000256" key="2">
    <source>
        <dbReference type="SAM" id="SignalP"/>
    </source>
</evidence>
<feature type="transmembrane region" description="Helical" evidence="1">
    <location>
        <begin position="292"/>
        <end position="311"/>
    </location>
</feature>
<feature type="signal peptide" evidence="2">
    <location>
        <begin position="1"/>
        <end position="21"/>
    </location>
</feature>
<evidence type="ECO:0000256" key="1">
    <source>
        <dbReference type="SAM" id="Phobius"/>
    </source>
</evidence>
<keyword evidence="2" id="KW-0732">Signal</keyword>
<reference evidence="4" key="1">
    <citation type="submission" date="2022-11" db="UniProtKB">
        <authorList>
            <consortium name="WormBaseParasite"/>
        </authorList>
    </citation>
    <scope>IDENTIFICATION</scope>
</reference>
<feature type="chain" id="PRO_5037286969" evidence="2">
    <location>
        <begin position="22"/>
        <end position="314"/>
    </location>
</feature>
<keyword evidence="1" id="KW-0472">Membrane</keyword>
<dbReference type="AlphaFoldDB" id="A0A914GRI7"/>
<evidence type="ECO:0000313" key="3">
    <source>
        <dbReference type="Proteomes" id="UP000887572"/>
    </source>
</evidence>
<dbReference type="WBParaSite" id="Gr19_v10_g10085.t1">
    <property type="protein sequence ID" value="Gr19_v10_g10085.t1"/>
    <property type="gene ID" value="Gr19_v10_g10085"/>
</dbReference>
<keyword evidence="1" id="KW-0812">Transmembrane</keyword>
<dbReference type="Proteomes" id="UP000887572">
    <property type="component" value="Unplaced"/>
</dbReference>
<organism evidence="3 4">
    <name type="scientific">Globodera rostochiensis</name>
    <name type="common">Golden nematode worm</name>
    <name type="synonym">Heterodera rostochiensis</name>
    <dbReference type="NCBI Taxonomy" id="31243"/>
    <lineage>
        <taxon>Eukaryota</taxon>
        <taxon>Metazoa</taxon>
        <taxon>Ecdysozoa</taxon>
        <taxon>Nematoda</taxon>
        <taxon>Chromadorea</taxon>
        <taxon>Rhabditida</taxon>
        <taxon>Tylenchina</taxon>
        <taxon>Tylenchomorpha</taxon>
        <taxon>Tylenchoidea</taxon>
        <taxon>Heteroderidae</taxon>
        <taxon>Heteroderinae</taxon>
        <taxon>Globodera</taxon>
    </lineage>
</organism>
<name>A0A914GRI7_GLORO</name>
<proteinExistence type="predicted"/>
<keyword evidence="1" id="KW-1133">Transmembrane helix</keyword>
<accession>A0A914GRI7</accession>
<protein>
    <submittedName>
        <fullName evidence="4">Phosphatidylinositol-glycan biosynthesis class X protein</fullName>
    </submittedName>
</protein>
<keyword evidence="3" id="KW-1185">Reference proteome</keyword>
<sequence>MEPILLSELLIVIILISTAAGSSSKFNQRIHLSVKAIHYVDPTKSGFRVVLRDEFLRTHMTPNLLPTLYLTALPLRRQDGPGEQQQQQQQVTRVFYPDSLADEKEVTVDGLHEQCWHYLCIEWENFNRHNETTGTDCRLFRTLDRLGKGADSTVTELEATDFSSQMMQFRLRAAPDFPMRLTIGLEGGNVAPMPPAQVFQLSGERPSVEMELIFPYLRQVLNYGQLCTVEEPMVVRYTALGRLVSGISIRKCHFNNLTTTDYELSIVGGPAEASPYIRSSSRSSCSCGSTTLLNIVVTLALTAMLTASFCWRNK</sequence>